<gene>
    <name evidence="11" type="ORF">CFIMG_003895RA</name>
</gene>
<feature type="transmembrane region" description="Helical" evidence="8">
    <location>
        <begin position="265"/>
        <end position="283"/>
    </location>
</feature>
<feature type="transmembrane region" description="Helical" evidence="8">
    <location>
        <begin position="89"/>
        <end position="113"/>
    </location>
</feature>
<dbReference type="InterPro" id="IPR013130">
    <property type="entry name" value="Fe3_Rdtase_TM_dom"/>
</dbReference>
<dbReference type="GO" id="GO:0005886">
    <property type="term" value="C:plasma membrane"/>
    <property type="evidence" value="ECO:0007669"/>
    <property type="project" value="TreeGrafter"/>
</dbReference>
<feature type="transmembrane region" description="Helical" evidence="8">
    <location>
        <begin position="179"/>
        <end position="200"/>
    </location>
</feature>
<keyword evidence="2 8" id="KW-0812">Transmembrane</keyword>
<evidence type="ECO:0000256" key="7">
    <source>
        <dbReference type="ARBA" id="ARBA00023136"/>
    </source>
</evidence>
<dbReference type="InterPro" id="IPR039261">
    <property type="entry name" value="FNR_nucleotide-bd"/>
</dbReference>
<organism evidence="11 12">
    <name type="scientific">Ceratocystis fimbriata CBS 114723</name>
    <dbReference type="NCBI Taxonomy" id="1035309"/>
    <lineage>
        <taxon>Eukaryota</taxon>
        <taxon>Fungi</taxon>
        <taxon>Dikarya</taxon>
        <taxon>Ascomycota</taxon>
        <taxon>Pezizomycotina</taxon>
        <taxon>Sordariomycetes</taxon>
        <taxon>Hypocreomycetidae</taxon>
        <taxon>Microascales</taxon>
        <taxon>Ceratocystidaceae</taxon>
        <taxon>Ceratocystis</taxon>
    </lineage>
</organism>
<feature type="transmembrane region" description="Helical" evidence="8">
    <location>
        <begin position="133"/>
        <end position="154"/>
    </location>
</feature>
<keyword evidence="12" id="KW-1185">Reference proteome</keyword>
<comment type="caution">
    <text evidence="11">The sequence shown here is derived from an EMBL/GenBank/DDBJ whole genome shotgun (WGS) entry which is preliminary data.</text>
</comment>
<dbReference type="STRING" id="1035309.A0A2C5WV69"/>
<evidence type="ECO:0000313" key="11">
    <source>
        <dbReference type="EMBL" id="PHH49786.1"/>
    </source>
</evidence>
<keyword evidence="7 8" id="KW-0472">Membrane</keyword>
<dbReference type="Gene3D" id="3.40.50.80">
    <property type="entry name" value="Nucleotide-binding domain of ferredoxin-NADP reductase (FNR) module"/>
    <property type="match status" value="1"/>
</dbReference>
<comment type="subcellular location">
    <subcellularLocation>
        <location evidence="1">Membrane</location>
        <topology evidence="1">Multi-pass membrane protein</topology>
    </subcellularLocation>
</comment>
<evidence type="ECO:0000256" key="9">
    <source>
        <dbReference type="SAM" id="SignalP"/>
    </source>
</evidence>
<evidence type="ECO:0000256" key="1">
    <source>
        <dbReference type="ARBA" id="ARBA00004141"/>
    </source>
</evidence>
<dbReference type="GO" id="GO:0006811">
    <property type="term" value="P:monoatomic ion transport"/>
    <property type="evidence" value="ECO:0007669"/>
    <property type="project" value="UniProtKB-KW"/>
</dbReference>
<dbReference type="InterPro" id="IPR050369">
    <property type="entry name" value="RBOH/FRE"/>
</dbReference>
<dbReference type="OrthoDB" id="10006946at2759"/>
<feature type="transmembrane region" description="Helical" evidence="8">
    <location>
        <begin position="47"/>
        <end position="63"/>
    </location>
</feature>
<dbReference type="Proteomes" id="UP000222788">
    <property type="component" value="Unassembled WGS sequence"/>
</dbReference>
<dbReference type="Pfam" id="PF01794">
    <property type="entry name" value="Ferric_reduct"/>
    <property type="match status" value="1"/>
</dbReference>
<feature type="chain" id="PRO_5013242634" description="Ferric oxidoreductase domain-containing protein" evidence="9">
    <location>
        <begin position="24"/>
        <end position="605"/>
    </location>
</feature>
<evidence type="ECO:0000256" key="6">
    <source>
        <dbReference type="ARBA" id="ARBA00023065"/>
    </source>
</evidence>
<keyword evidence="9" id="KW-0732">Signal</keyword>
<protein>
    <recommendedName>
        <fullName evidence="10">Ferric oxidoreductase domain-containing protein</fullName>
    </recommendedName>
</protein>
<dbReference type="AlphaFoldDB" id="A0A2C5WV69"/>
<evidence type="ECO:0000259" key="10">
    <source>
        <dbReference type="Pfam" id="PF01794"/>
    </source>
</evidence>
<reference evidence="11 12" key="2">
    <citation type="journal article" date="2013" name="IMA Fungus">
        <title>IMA Genome-F 1: Ceratocystis fimbriata: Draft nuclear genome sequence for the plant pathogen, Ceratocystis fimbriata.</title>
        <authorList>
            <person name="Wilken P.M."/>
            <person name="Steenkamp E.T."/>
            <person name="Wingfield M.J."/>
            <person name="de Beer Z.W."/>
            <person name="Wingfield B.D."/>
        </authorList>
    </citation>
    <scope>NUCLEOTIDE SEQUENCE [LARGE SCALE GENOMIC DNA]</scope>
    <source>
        <strain evidence="11 12">CBS 114723</strain>
    </source>
</reference>
<reference evidence="11 12" key="1">
    <citation type="journal article" date="2013" name="Fungal Biol.">
        <title>Analysis of microsatellite markers in the genome of the plant pathogen Ceratocystis fimbriata.</title>
        <authorList>
            <person name="Simpson M.C."/>
            <person name="Wilken P.M."/>
            <person name="Coetzee M.P."/>
            <person name="Wingfield M.J."/>
            <person name="Wingfield B.D."/>
        </authorList>
    </citation>
    <scope>NUCLEOTIDE SEQUENCE [LARGE SCALE GENOMIC DNA]</scope>
    <source>
        <strain evidence="11 12">CBS 114723</strain>
    </source>
</reference>
<dbReference type="EMBL" id="APWK03000170">
    <property type="protein sequence ID" value="PHH49786.1"/>
    <property type="molecule type" value="Genomic_DNA"/>
</dbReference>
<evidence type="ECO:0000313" key="12">
    <source>
        <dbReference type="Proteomes" id="UP000222788"/>
    </source>
</evidence>
<sequence>MKGSSRVVAVFVLLAAFAGLCIGLTFVPCYATLCSEDYFPRETRLHLATFYGLLTVTACMLLFRTSGESLRYLSSTHISPELPILGKRITLGGFIVSLWILLITLGTTAFWLPAHLDFWAIRTDPLNWTSAKIQLTVTGVTGHYADIMLGLLIIPISRNSLVGRAFGLHQSTLVYAHKFIAYMFMIASLAHGGAYIAYAFDPNNGGTEAKDEAFAYGNPTMTTTEGDAKSFWYTCTSDTGIGTLAFMIVLMLTALSYVRRRFYEVFYYFHIVTSVCIFIGACVHASTDFYLLLPGLLLWVVDWGLRFFAGETNGLHTKLNVTGEDAGNGWYRITLPASVSTSYDGDYVALAEKATVVGSPLAYYYLNIPAISKLQNHAFTAAIPRSTASGPVFLFQGTQGRSQKALQKQWTWKLGAKLLESREKTSLAARVEGPYRPSDTRFETASHIICVVGGTGITGACSLAFWWLNTRSMQPNTQFTCVWTVRNPEMTNVKEWRELEGIAKTTPNLTLTAHVSSESGRLDPAVPIRQCLGFGTGQETAYLPTMEAQKRDGMKAWVYSSGPDGLIRATERACVKTRSEIKGLANGKDGLPAPKLDWYIAKWEV</sequence>
<keyword evidence="6" id="KW-0406">Ion transport</keyword>
<evidence type="ECO:0000256" key="2">
    <source>
        <dbReference type="ARBA" id="ARBA00022692"/>
    </source>
</evidence>
<evidence type="ECO:0000256" key="4">
    <source>
        <dbReference type="ARBA" id="ARBA00022989"/>
    </source>
</evidence>
<dbReference type="GO" id="GO:0016491">
    <property type="term" value="F:oxidoreductase activity"/>
    <property type="evidence" value="ECO:0007669"/>
    <property type="project" value="UniProtKB-KW"/>
</dbReference>
<feature type="transmembrane region" description="Helical" evidence="8">
    <location>
        <begin position="239"/>
        <end position="258"/>
    </location>
</feature>
<evidence type="ECO:0000256" key="3">
    <source>
        <dbReference type="ARBA" id="ARBA00022982"/>
    </source>
</evidence>
<dbReference type="PANTHER" id="PTHR11972:SF69">
    <property type="entry name" value="FERRIC REDUCTION OXIDASE 6-RELATED"/>
    <property type="match status" value="1"/>
</dbReference>
<keyword evidence="3" id="KW-0249">Electron transport</keyword>
<evidence type="ECO:0000256" key="8">
    <source>
        <dbReference type="SAM" id="Phobius"/>
    </source>
</evidence>
<dbReference type="SUPFAM" id="SSF52343">
    <property type="entry name" value="Ferredoxin reductase-like, C-terminal NADP-linked domain"/>
    <property type="match status" value="1"/>
</dbReference>
<feature type="domain" description="Ferric oxidoreductase" evidence="10">
    <location>
        <begin position="141"/>
        <end position="280"/>
    </location>
</feature>
<feature type="signal peptide" evidence="9">
    <location>
        <begin position="1"/>
        <end position="23"/>
    </location>
</feature>
<accession>A0A2C5WV69</accession>
<feature type="transmembrane region" description="Helical" evidence="8">
    <location>
        <begin position="289"/>
        <end position="309"/>
    </location>
</feature>
<feature type="transmembrane region" description="Helical" evidence="8">
    <location>
        <begin position="445"/>
        <end position="468"/>
    </location>
</feature>
<evidence type="ECO:0000256" key="5">
    <source>
        <dbReference type="ARBA" id="ARBA00023002"/>
    </source>
</evidence>
<keyword evidence="6" id="KW-0813">Transport</keyword>
<proteinExistence type="predicted"/>
<keyword evidence="4 8" id="KW-1133">Transmembrane helix</keyword>
<keyword evidence="5" id="KW-0560">Oxidoreductase</keyword>
<name>A0A2C5WV69_9PEZI</name>
<dbReference type="PANTHER" id="PTHR11972">
    <property type="entry name" value="NADPH OXIDASE"/>
    <property type="match status" value="1"/>
</dbReference>